<dbReference type="EMBL" id="JACAZI010000008">
    <property type="protein sequence ID" value="KAF7353991.1"/>
    <property type="molecule type" value="Genomic_DNA"/>
</dbReference>
<protein>
    <submittedName>
        <fullName evidence="1">Uncharacterized protein</fullName>
    </submittedName>
</protein>
<keyword evidence="2" id="KW-1185">Reference proteome</keyword>
<evidence type="ECO:0000313" key="1">
    <source>
        <dbReference type="EMBL" id="KAF7353991.1"/>
    </source>
</evidence>
<comment type="caution">
    <text evidence="1">The sequence shown here is derived from an EMBL/GenBank/DDBJ whole genome shotgun (WGS) entry which is preliminary data.</text>
</comment>
<gene>
    <name evidence="1" type="ORF">MVEN_01085800</name>
</gene>
<accession>A0A8H6Y8U4</accession>
<dbReference type="OrthoDB" id="2852950at2759"/>
<sequence length="241" mass="27212">MAMAFCSALIANPTRAVAVRSFTVDKDREWYSSSSAGLRFSHLLIASIKLMVMLEHLSIYPYVWSSQSEIGLLLWQQTFPRLLTCDIGLPYGAPGDTFTHFCSRHPALTRLRLRSMNKVKSPPSNRVSLSNLVYYDGQAELLPFVIAGGLKAAQIMWHADADIEHIIVALSSLTRPDIPFYSYHEYCDDYCIPIITFVSMHMPQTKTLQMCSLVDFDRLLNRETIDHLLACLPAFLLVSCT</sequence>
<proteinExistence type="predicted"/>
<name>A0A8H6Y8U4_9AGAR</name>
<dbReference type="Proteomes" id="UP000620124">
    <property type="component" value="Unassembled WGS sequence"/>
</dbReference>
<evidence type="ECO:0000313" key="2">
    <source>
        <dbReference type="Proteomes" id="UP000620124"/>
    </source>
</evidence>
<dbReference type="AlphaFoldDB" id="A0A8H6Y8U4"/>
<reference evidence="1" key="1">
    <citation type="submission" date="2020-05" db="EMBL/GenBank/DDBJ databases">
        <title>Mycena genomes resolve the evolution of fungal bioluminescence.</title>
        <authorList>
            <person name="Tsai I.J."/>
        </authorList>
    </citation>
    <scope>NUCLEOTIDE SEQUENCE</scope>
    <source>
        <strain evidence="1">CCC161011</strain>
    </source>
</reference>
<organism evidence="1 2">
    <name type="scientific">Mycena venus</name>
    <dbReference type="NCBI Taxonomy" id="2733690"/>
    <lineage>
        <taxon>Eukaryota</taxon>
        <taxon>Fungi</taxon>
        <taxon>Dikarya</taxon>
        <taxon>Basidiomycota</taxon>
        <taxon>Agaricomycotina</taxon>
        <taxon>Agaricomycetes</taxon>
        <taxon>Agaricomycetidae</taxon>
        <taxon>Agaricales</taxon>
        <taxon>Marasmiineae</taxon>
        <taxon>Mycenaceae</taxon>
        <taxon>Mycena</taxon>
    </lineage>
</organism>